<feature type="compositionally biased region" description="Low complexity" evidence="1">
    <location>
        <begin position="59"/>
        <end position="68"/>
    </location>
</feature>
<dbReference type="Proteomes" id="UP000283210">
    <property type="component" value="Chromosome 5"/>
</dbReference>
<keyword evidence="3" id="KW-1185">Reference proteome</keyword>
<feature type="region of interest" description="Disordered" evidence="1">
    <location>
        <begin position="1"/>
        <end position="77"/>
    </location>
</feature>
<dbReference type="EMBL" id="CM012441">
    <property type="protein sequence ID" value="RVE73042.1"/>
    <property type="molecule type" value="Genomic_DNA"/>
</dbReference>
<evidence type="ECO:0000313" key="2">
    <source>
        <dbReference type="EMBL" id="RVE73042.1"/>
    </source>
</evidence>
<organism evidence="2 3">
    <name type="scientific">Oryzias javanicus</name>
    <name type="common">Javanese ricefish</name>
    <name type="synonym">Aplocheilus javanicus</name>
    <dbReference type="NCBI Taxonomy" id="123683"/>
    <lineage>
        <taxon>Eukaryota</taxon>
        <taxon>Metazoa</taxon>
        <taxon>Chordata</taxon>
        <taxon>Craniata</taxon>
        <taxon>Vertebrata</taxon>
        <taxon>Euteleostomi</taxon>
        <taxon>Actinopterygii</taxon>
        <taxon>Neopterygii</taxon>
        <taxon>Teleostei</taxon>
        <taxon>Neoteleostei</taxon>
        <taxon>Acanthomorphata</taxon>
        <taxon>Ovalentaria</taxon>
        <taxon>Atherinomorphae</taxon>
        <taxon>Beloniformes</taxon>
        <taxon>Adrianichthyidae</taxon>
        <taxon>Oryziinae</taxon>
        <taxon>Oryzias</taxon>
    </lineage>
</organism>
<gene>
    <name evidence="2" type="ORF">OJAV_G00045000</name>
</gene>
<protein>
    <submittedName>
        <fullName evidence="2">Uncharacterized protein</fullName>
    </submittedName>
</protein>
<feature type="compositionally biased region" description="Polar residues" evidence="1">
    <location>
        <begin position="40"/>
        <end position="52"/>
    </location>
</feature>
<dbReference type="OrthoDB" id="2161974at2759"/>
<sequence>MSSGANIKALSQSRSDAGVTSSLPLPQSMMPLPKMDPKQQKSSLPNPTVQYQHSERRQSAYSSSSASSGPPNLLKGSTLKNHLLQQKTNMYYQRGSAAAGRTDGVCSAYSSPQVPKREAPRSKDTLDLCDTTLTQRALRDLQMRRNSNKNWTFGKYRQRNVENACQGDSLHRLTANPQSGQGRGRLLYSKSLNGNETSVVSTSGLENFHKNARKSQEMGNTLVETVNRKPYSSYQTFNMARRSSEPGKVNMAAVAPFRFRFQVNEDTEAGADNLSDCSSDSMEVCCDDLGESDLFHLAFVRL</sequence>
<reference evidence="2 3" key="2">
    <citation type="submission" date="2019-01" db="EMBL/GenBank/DDBJ databases">
        <title>A chromosome length genome reference of the Java medaka (oryzias javanicus).</title>
        <authorList>
            <person name="Herpin A."/>
            <person name="Takehana Y."/>
            <person name="Naruse K."/>
            <person name="Ansai S."/>
            <person name="Kawaguchi M."/>
        </authorList>
    </citation>
    <scope>NUCLEOTIDE SEQUENCE [LARGE SCALE GENOMIC DNA]</scope>
    <source>
        <strain evidence="2">RS831</strain>
        <tissue evidence="2">Whole body</tissue>
    </source>
</reference>
<feature type="region of interest" description="Disordered" evidence="1">
    <location>
        <begin position="102"/>
        <end position="123"/>
    </location>
</feature>
<evidence type="ECO:0000313" key="3">
    <source>
        <dbReference type="Proteomes" id="UP000283210"/>
    </source>
</evidence>
<feature type="compositionally biased region" description="Low complexity" evidence="1">
    <location>
        <begin position="21"/>
        <end position="33"/>
    </location>
</feature>
<reference evidence="2 3" key="1">
    <citation type="submission" date="2018-11" db="EMBL/GenBank/DDBJ databases">
        <authorList>
            <person name="Lopez-Roques C."/>
            <person name="Donnadieu C."/>
            <person name="Bouchez O."/>
            <person name="Klopp C."/>
            <person name="Cabau C."/>
            <person name="Zahm M."/>
        </authorList>
    </citation>
    <scope>NUCLEOTIDE SEQUENCE [LARGE SCALE GENOMIC DNA]</scope>
    <source>
        <strain evidence="2">RS831</strain>
        <tissue evidence="2">Whole body</tissue>
    </source>
</reference>
<proteinExistence type="predicted"/>
<accession>A0A3S2MD12</accession>
<feature type="compositionally biased region" description="Polar residues" evidence="1">
    <location>
        <begin position="1"/>
        <end position="20"/>
    </location>
</feature>
<evidence type="ECO:0000256" key="1">
    <source>
        <dbReference type="SAM" id="MobiDB-lite"/>
    </source>
</evidence>
<name>A0A3S2MD12_ORYJA</name>
<dbReference type="AlphaFoldDB" id="A0A3S2MD12"/>